<organism evidence="2 3">
    <name type="scientific">Helianthus annuus</name>
    <name type="common">Common sunflower</name>
    <dbReference type="NCBI Taxonomy" id="4232"/>
    <lineage>
        <taxon>Eukaryota</taxon>
        <taxon>Viridiplantae</taxon>
        <taxon>Streptophyta</taxon>
        <taxon>Embryophyta</taxon>
        <taxon>Tracheophyta</taxon>
        <taxon>Spermatophyta</taxon>
        <taxon>Magnoliopsida</taxon>
        <taxon>eudicotyledons</taxon>
        <taxon>Gunneridae</taxon>
        <taxon>Pentapetalae</taxon>
        <taxon>asterids</taxon>
        <taxon>campanulids</taxon>
        <taxon>Asterales</taxon>
        <taxon>Asteraceae</taxon>
        <taxon>Asteroideae</taxon>
        <taxon>Heliantheae alliance</taxon>
        <taxon>Heliantheae</taxon>
        <taxon>Helianthus</taxon>
    </lineage>
</organism>
<accession>A0A9K3IPB2</accession>
<sequence length="287" mass="32771">MNTNSYGDSAASRSEGQQSGIRARATVGNRRKSIDVIRFRAQPDEEQNRVYGDGDEFNPDRTRMFARMKRETMRCKHCSDEMNERRRKMRLEQDVPTMNYVCKKNRGIANGIDKDSQNLKNGQVSVPSSSHVRAEDGYDEGRSIHADGEPFKSTIRGKDEVPSVNFATRADDEEDVRSKEDESGMKDKQKRDAGYKKVSTNNRWIIAKDMGYDYDDVSKGDFNGQGEGYPRTRNEASDYDRERRSEGHVQEGETIQHYVLFAGSDWHGMKRLQKGNVSISSRLEDNG</sequence>
<reference evidence="2" key="2">
    <citation type="submission" date="2020-06" db="EMBL/GenBank/DDBJ databases">
        <title>Helianthus annuus Genome sequencing and assembly Release 2.</title>
        <authorList>
            <person name="Gouzy J."/>
            <person name="Langlade N."/>
            <person name="Munos S."/>
        </authorList>
    </citation>
    <scope>NUCLEOTIDE SEQUENCE</scope>
    <source>
        <tissue evidence="2">Leaves</tissue>
    </source>
</reference>
<dbReference type="Proteomes" id="UP000215914">
    <property type="component" value="Unassembled WGS sequence"/>
</dbReference>
<feature type="compositionally biased region" description="Basic and acidic residues" evidence="1">
    <location>
        <begin position="230"/>
        <end position="251"/>
    </location>
</feature>
<dbReference type="EMBL" id="MNCJ02000322">
    <property type="protein sequence ID" value="KAF5800144.1"/>
    <property type="molecule type" value="Genomic_DNA"/>
</dbReference>
<evidence type="ECO:0000313" key="2">
    <source>
        <dbReference type="EMBL" id="KAF5800144.1"/>
    </source>
</evidence>
<feature type="region of interest" description="Disordered" evidence="1">
    <location>
        <begin position="221"/>
        <end position="252"/>
    </location>
</feature>
<keyword evidence="3" id="KW-1185">Reference proteome</keyword>
<proteinExistence type="predicted"/>
<gene>
    <name evidence="2" type="ORF">HanXRQr2_Chr07g0312631</name>
</gene>
<feature type="compositionally biased region" description="Polar residues" evidence="1">
    <location>
        <begin position="1"/>
        <end position="20"/>
    </location>
</feature>
<name>A0A9K3IPB2_HELAN</name>
<reference evidence="2" key="1">
    <citation type="journal article" date="2017" name="Nature">
        <title>The sunflower genome provides insights into oil metabolism, flowering and Asterid evolution.</title>
        <authorList>
            <person name="Badouin H."/>
            <person name="Gouzy J."/>
            <person name="Grassa C.J."/>
            <person name="Murat F."/>
            <person name="Staton S.E."/>
            <person name="Cottret L."/>
            <person name="Lelandais-Briere C."/>
            <person name="Owens G.L."/>
            <person name="Carrere S."/>
            <person name="Mayjonade B."/>
            <person name="Legrand L."/>
            <person name="Gill N."/>
            <person name="Kane N.C."/>
            <person name="Bowers J.E."/>
            <person name="Hubner S."/>
            <person name="Bellec A."/>
            <person name="Berard A."/>
            <person name="Berges H."/>
            <person name="Blanchet N."/>
            <person name="Boniface M.C."/>
            <person name="Brunel D."/>
            <person name="Catrice O."/>
            <person name="Chaidir N."/>
            <person name="Claudel C."/>
            <person name="Donnadieu C."/>
            <person name="Faraut T."/>
            <person name="Fievet G."/>
            <person name="Helmstetter N."/>
            <person name="King M."/>
            <person name="Knapp S.J."/>
            <person name="Lai Z."/>
            <person name="Le Paslier M.C."/>
            <person name="Lippi Y."/>
            <person name="Lorenzon L."/>
            <person name="Mandel J.R."/>
            <person name="Marage G."/>
            <person name="Marchand G."/>
            <person name="Marquand E."/>
            <person name="Bret-Mestries E."/>
            <person name="Morien E."/>
            <person name="Nambeesan S."/>
            <person name="Nguyen T."/>
            <person name="Pegot-Espagnet P."/>
            <person name="Pouilly N."/>
            <person name="Raftis F."/>
            <person name="Sallet E."/>
            <person name="Schiex T."/>
            <person name="Thomas J."/>
            <person name="Vandecasteele C."/>
            <person name="Vares D."/>
            <person name="Vear F."/>
            <person name="Vautrin S."/>
            <person name="Crespi M."/>
            <person name="Mangin B."/>
            <person name="Burke J.M."/>
            <person name="Salse J."/>
            <person name="Munos S."/>
            <person name="Vincourt P."/>
            <person name="Rieseberg L.H."/>
            <person name="Langlade N.B."/>
        </authorList>
    </citation>
    <scope>NUCLEOTIDE SEQUENCE</scope>
    <source>
        <tissue evidence="2">Leaves</tissue>
    </source>
</reference>
<evidence type="ECO:0000256" key="1">
    <source>
        <dbReference type="SAM" id="MobiDB-lite"/>
    </source>
</evidence>
<comment type="caution">
    <text evidence="2">The sequence shown here is derived from an EMBL/GenBank/DDBJ whole genome shotgun (WGS) entry which is preliminary data.</text>
</comment>
<feature type="region of interest" description="Disordered" evidence="1">
    <location>
        <begin position="140"/>
        <end position="196"/>
    </location>
</feature>
<evidence type="ECO:0000313" key="3">
    <source>
        <dbReference type="Proteomes" id="UP000215914"/>
    </source>
</evidence>
<protein>
    <submittedName>
        <fullName evidence="2">Uncharacterized protein</fullName>
    </submittedName>
</protein>
<feature type="region of interest" description="Disordered" evidence="1">
    <location>
        <begin position="1"/>
        <end position="33"/>
    </location>
</feature>
<feature type="compositionally biased region" description="Basic and acidic residues" evidence="1">
    <location>
        <begin position="140"/>
        <end position="161"/>
    </location>
</feature>
<dbReference type="AlphaFoldDB" id="A0A9K3IPB2"/>
<feature type="compositionally biased region" description="Basic and acidic residues" evidence="1">
    <location>
        <begin position="176"/>
        <end position="195"/>
    </location>
</feature>
<dbReference type="Gramene" id="mRNA:HanXRQr2_Chr07g0312631">
    <property type="protein sequence ID" value="CDS:HanXRQr2_Chr07g0312631.1"/>
    <property type="gene ID" value="HanXRQr2_Chr07g0312631"/>
</dbReference>